<dbReference type="Proteomes" id="UP000178091">
    <property type="component" value="Unassembled WGS sequence"/>
</dbReference>
<evidence type="ECO:0000313" key="2">
    <source>
        <dbReference type="Proteomes" id="UP000178091"/>
    </source>
</evidence>
<protein>
    <recommendedName>
        <fullName evidence="3">Carboxypeptidase regulatory-like domain-containing protein</fullName>
    </recommendedName>
</protein>
<name>A0A1F4XT42_9BACT</name>
<sequence>MSNNILVGILAVLLLVGGGVYLLSDQKDLNDNAGILPYNSGIRGLVMVGPTCPVVMDPPQEECADKPLATLVAIFRESDPVHAVAILESDTEGRFEVSLPPGEYVVGAGEATLPMCPQTPATVGPEGYTDILVSCDSGIR</sequence>
<evidence type="ECO:0000313" key="1">
    <source>
        <dbReference type="EMBL" id="OGC84860.1"/>
    </source>
</evidence>
<evidence type="ECO:0008006" key="3">
    <source>
        <dbReference type="Google" id="ProtNLM"/>
    </source>
</evidence>
<accession>A0A1F4XT42</accession>
<dbReference type="AlphaFoldDB" id="A0A1F4XT42"/>
<comment type="caution">
    <text evidence="1">The sequence shown here is derived from an EMBL/GenBank/DDBJ whole genome shotgun (WGS) entry which is preliminary data.</text>
</comment>
<reference evidence="1 2" key="1">
    <citation type="journal article" date="2016" name="Nat. Commun.">
        <title>Thousands of microbial genomes shed light on interconnected biogeochemical processes in an aquifer system.</title>
        <authorList>
            <person name="Anantharaman K."/>
            <person name="Brown C.T."/>
            <person name="Hug L.A."/>
            <person name="Sharon I."/>
            <person name="Castelle C.J."/>
            <person name="Probst A.J."/>
            <person name="Thomas B.C."/>
            <person name="Singh A."/>
            <person name="Wilkins M.J."/>
            <person name="Karaoz U."/>
            <person name="Brodie E.L."/>
            <person name="Williams K.H."/>
            <person name="Hubbard S.S."/>
            <person name="Banfield J.F."/>
        </authorList>
    </citation>
    <scope>NUCLEOTIDE SEQUENCE [LARGE SCALE GENOMIC DNA]</scope>
</reference>
<dbReference type="EMBL" id="MEWW01000008">
    <property type="protein sequence ID" value="OGC84860.1"/>
    <property type="molecule type" value="Genomic_DNA"/>
</dbReference>
<proteinExistence type="predicted"/>
<gene>
    <name evidence="1" type="ORF">A3F55_00040</name>
</gene>
<organism evidence="1 2">
    <name type="scientific">Candidatus Adlerbacteria bacterium RIFCSPHIGHO2_12_FULL_53_18</name>
    <dbReference type="NCBI Taxonomy" id="1797242"/>
    <lineage>
        <taxon>Bacteria</taxon>
        <taxon>Candidatus Adleribacteriota</taxon>
    </lineage>
</organism>